<dbReference type="RefSeq" id="XP_062735869.1">
    <property type="nucleotide sequence ID" value="XM_062873316.1"/>
</dbReference>
<feature type="region of interest" description="Disordered" evidence="4">
    <location>
        <begin position="15"/>
        <end position="154"/>
    </location>
</feature>
<keyword evidence="6" id="KW-1185">Reference proteome</keyword>
<evidence type="ECO:0000256" key="3">
    <source>
        <dbReference type="SAM" id="Coils"/>
    </source>
</evidence>
<dbReference type="Proteomes" id="UP001322138">
    <property type="component" value="Unassembled WGS sequence"/>
</dbReference>
<dbReference type="GeneID" id="87892798"/>
<accession>A0ABR0FSG8</accession>
<sequence>MSTFASKRKARVIQTFDYDVDDLSPSKSNGTDEQKASEPTAPARIKFRSKPAKSSALRKSVHAADEDSGTARALSTATTTGDDEDADSGAPVVVRPALGRAGSTKQKKRPTAASRLSFGGAEEAGADEPSAGEKPFTPKKTLGQRALENNAFRRSASLQNLAGTLPMRFGGGDEDRPKYSKKYLEELQSSTPATPANVQIVDDVDAMDLDPSELDGALVVQAASSTDLVSQGPAAAAHVLSAAEIRERKDRRARLAREGVVADFVSLDSGSDSEFPQQSSRVVIPSQKKKKSDTRLIREDEDLGEGYDDYVQDDPLALGKKAERDAARRHRAEIAELINAAESDAESDDSEAERRAAYEAAQRRAGMDGLHKPEEGEENIAGDAVPRMKPLPKLNEVLKRMNDIVQGLELEFKQKQVVVQSLEKEREEIEKREKEVQEILNQAGAKYQAVVAGAANGGDGVSPVVPGDVAKLVQESISGSAVGQSPLRPLPPGLAGDMPMERGLESFGTPTRKPQDDDEMMD</sequence>
<feature type="region of interest" description="Disordered" evidence="4">
    <location>
        <begin position="477"/>
        <end position="522"/>
    </location>
</feature>
<comment type="subcellular location">
    <subcellularLocation>
        <location evidence="1">Nucleus</location>
    </subcellularLocation>
</comment>
<evidence type="ECO:0000313" key="6">
    <source>
        <dbReference type="Proteomes" id="UP001322138"/>
    </source>
</evidence>
<dbReference type="InterPro" id="IPR012890">
    <property type="entry name" value="GCFC2-like"/>
</dbReference>
<dbReference type="Pfam" id="PF15458">
    <property type="entry name" value="NTR2"/>
    <property type="match status" value="1"/>
</dbReference>
<reference evidence="5 6" key="1">
    <citation type="journal article" date="2023" name="bioRxiv">
        <title>High-quality genome assemblies of four members of thePodospora anserinaspecies complex.</title>
        <authorList>
            <person name="Ament-Velasquez S.L."/>
            <person name="Vogan A.A."/>
            <person name="Wallerman O."/>
            <person name="Hartmann F."/>
            <person name="Gautier V."/>
            <person name="Silar P."/>
            <person name="Giraud T."/>
            <person name="Johannesson H."/>
        </authorList>
    </citation>
    <scope>NUCLEOTIDE SEQUENCE [LARGE SCALE GENOMIC DNA]</scope>
    <source>
        <strain evidence="5 6">CBS 112042</strain>
    </source>
</reference>
<evidence type="ECO:0000256" key="1">
    <source>
        <dbReference type="ARBA" id="ARBA00004123"/>
    </source>
</evidence>
<protein>
    <recommendedName>
        <fullName evidence="7">Nineteen complex-related protein 2-domain-containing protein</fullName>
    </recommendedName>
</protein>
<feature type="compositionally biased region" description="Acidic residues" evidence="4">
    <location>
        <begin position="299"/>
        <end position="312"/>
    </location>
</feature>
<name>A0ABR0FSG8_9PEZI</name>
<proteinExistence type="predicted"/>
<evidence type="ECO:0000313" key="5">
    <source>
        <dbReference type="EMBL" id="KAK4646893.1"/>
    </source>
</evidence>
<feature type="coiled-coil region" evidence="3">
    <location>
        <begin position="405"/>
        <end position="446"/>
    </location>
</feature>
<dbReference type="InterPro" id="IPR028211">
    <property type="entry name" value="Ntr2"/>
</dbReference>
<dbReference type="PANTHER" id="PTHR12214:SF0">
    <property type="entry name" value="LD29489P"/>
    <property type="match status" value="1"/>
</dbReference>
<evidence type="ECO:0008006" key="7">
    <source>
        <dbReference type="Google" id="ProtNLM"/>
    </source>
</evidence>
<keyword evidence="2" id="KW-0539">Nucleus</keyword>
<evidence type="ECO:0000256" key="4">
    <source>
        <dbReference type="SAM" id="MobiDB-lite"/>
    </source>
</evidence>
<feature type="region of interest" description="Disordered" evidence="4">
    <location>
        <begin position="339"/>
        <end position="387"/>
    </location>
</feature>
<feature type="compositionally biased region" description="Polar residues" evidence="4">
    <location>
        <begin position="268"/>
        <end position="281"/>
    </location>
</feature>
<feature type="region of interest" description="Disordered" evidence="4">
    <location>
        <begin position="266"/>
        <end position="312"/>
    </location>
</feature>
<feature type="compositionally biased region" description="Basic and acidic residues" evidence="4">
    <location>
        <begin position="352"/>
        <end position="374"/>
    </location>
</feature>
<keyword evidence="3" id="KW-0175">Coiled coil</keyword>
<evidence type="ECO:0000256" key="2">
    <source>
        <dbReference type="ARBA" id="ARBA00023242"/>
    </source>
</evidence>
<organism evidence="5 6">
    <name type="scientific">Podospora bellae-mahoneyi</name>
    <dbReference type="NCBI Taxonomy" id="2093777"/>
    <lineage>
        <taxon>Eukaryota</taxon>
        <taxon>Fungi</taxon>
        <taxon>Dikarya</taxon>
        <taxon>Ascomycota</taxon>
        <taxon>Pezizomycotina</taxon>
        <taxon>Sordariomycetes</taxon>
        <taxon>Sordariomycetidae</taxon>
        <taxon>Sordariales</taxon>
        <taxon>Podosporaceae</taxon>
        <taxon>Podospora</taxon>
    </lineage>
</organism>
<dbReference type="EMBL" id="JAFFGZ010000003">
    <property type="protein sequence ID" value="KAK4646893.1"/>
    <property type="molecule type" value="Genomic_DNA"/>
</dbReference>
<comment type="caution">
    <text evidence="5">The sequence shown here is derived from an EMBL/GenBank/DDBJ whole genome shotgun (WGS) entry which is preliminary data.</text>
</comment>
<dbReference type="PANTHER" id="PTHR12214">
    <property type="entry name" value="GC-RICH SEQUENCE DNA-BINDING FACTOR"/>
    <property type="match status" value="1"/>
</dbReference>
<gene>
    <name evidence="5" type="ORF">QC761_100660</name>
</gene>